<dbReference type="Gene3D" id="2.60.120.10">
    <property type="entry name" value="Jelly Rolls"/>
    <property type="match status" value="1"/>
</dbReference>
<dbReference type="InterPro" id="IPR014710">
    <property type="entry name" value="RmlC-like_jellyroll"/>
</dbReference>
<accession>A0ABN2LE93</accession>
<comment type="caution">
    <text evidence="1">The sequence shown here is derived from an EMBL/GenBank/DDBJ whole genome shotgun (WGS) entry which is preliminary data.</text>
</comment>
<evidence type="ECO:0000313" key="2">
    <source>
        <dbReference type="Proteomes" id="UP001500851"/>
    </source>
</evidence>
<dbReference type="Proteomes" id="UP001500851">
    <property type="component" value="Unassembled WGS sequence"/>
</dbReference>
<dbReference type="RefSeq" id="WP_344030688.1">
    <property type="nucleotide sequence ID" value="NZ_BAAAOB010000001.1"/>
</dbReference>
<dbReference type="EMBL" id="BAAAOB010000001">
    <property type="protein sequence ID" value="GAA1785205.1"/>
    <property type="molecule type" value="Genomic_DNA"/>
</dbReference>
<reference evidence="1 2" key="1">
    <citation type="journal article" date="2019" name="Int. J. Syst. Evol. Microbiol.">
        <title>The Global Catalogue of Microorganisms (GCM) 10K type strain sequencing project: providing services to taxonomists for standard genome sequencing and annotation.</title>
        <authorList>
            <consortium name="The Broad Institute Genomics Platform"/>
            <consortium name="The Broad Institute Genome Sequencing Center for Infectious Disease"/>
            <person name="Wu L."/>
            <person name="Ma J."/>
        </authorList>
    </citation>
    <scope>NUCLEOTIDE SEQUENCE [LARGE SCALE GENOMIC DNA]</scope>
    <source>
        <strain evidence="1 2">JCM 14736</strain>
    </source>
</reference>
<keyword evidence="2" id="KW-1185">Reference proteome</keyword>
<name>A0ABN2LE93_9MICO</name>
<proteinExistence type="predicted"/>
<gene>
    <name evidence="1" type="ORF">GCM10009768_12620</name>
</gene>
<protein>
    <recommendedName>
        <fullName evidence="3">ChrR-like cupin domain-containing protein</fullName>
    </recommendedName>
</protein>
<organism evidence="1 2">
    <name type="scientific">Leucobacter iarius</name>
    <dbReference type="NCBI Taxonomy" id="333963"/>
    <lineage>
        <taxon>Bacteria</taxon>
        <taxon>Bacillati</taxon>
        <taxon>Actinomycetota</taxon>
        <taxon>Actinomycetes</taxon>
        <taxon>Micrococcales</taxon>
        <taxon>Microbacteriaceae</taxon>
        <taxon>Leucobacter</taxon>
    </lineage>
</organism>
<evidence type="ECO:0008006" key="3">
    <source>
        <dbReference type="Google" id="ProtNLM"/>
    </source>
</evidence>
<evidence type="ECO:0000313" key="1">
    <source>
        <dbReference type="EMBL" id="GAA1785205.1"/>
    </source>
</evidence>
<dbReference type="SUPFAM" id="SSF51182">
    <property type="entry name" value="RmlC-like cupins"/>
    <property type="match status" value="1"/>
</dbReference>
<dbReference type="InterPro" id="IPR011051">
    <property type="entry name" value="RmlC_Cupin_sf"/>
</dbReference>
<sequence length="151" mass="17279">MAKYDHLFVKDMPNCMDEMVMDDEEQLEYPLPNLGEGLWLVNSDLVPGAQANMTHIWIHPSDEPQLWVNPHQHDYDEILIWTGGNPDDPRDLGAELYMEIEGERHVITTSGSVYIPAGTVHCPLGFTRIDRPFRFSALSLAPKYRAQDRSE</sequence>